<evidence type="ECO:0000313" key="1">
    <source>
        <dbReference type="EMBL" id="RFA95454.1"/>
    </source>
</evidence>
<reference evidence="3 4" key="1">
    <citation type="submission" date="2017-07" db="EMBL/GenBank/DDBJ databases">
        <title>Draft genome sequence of aerobic hyperthermophilic archaea, Pyrobaculum aerophilum YKB31 and YKB32.</title>
        <authorList>
            <person name="Mochizuki T."/>
            <person name="Berliner A.J."/>
            <person name="Yoshida-Takashima Y."/>
            <person name="Takaki Y."/>
            <person name="Nunoura T."/>
            <person name="Takai K."/>
        </authorList>
    </citation>
    <scope>NUCLEOTIDE SEQUENCE [LARGE SCALE GENOMIC DNA]</scope>
    <source>
        <strain evidence="1 4">YKB31</strain>
        <strain evidence="2 3">YKB32</strain>
    </source>
</reference>
<dbReference type="EMBL" id="NMUE01000022">
    <property type="protein sequence ID" value="RFA95454.1"/>
    <property type="molecule type" value="Genomic_DNA"/>
</dbReference>
<accession>A0A371QY26</accession>
<evidence type="ECO:0000313" key="3">
    <source>
        <dbReference type="Proteomes" id="UP000256877"/>
    </source>
</evidence>
<proteinExistence type="predicted"/>
<comment type="caution">
    <text evidence="1">The sequence shown here is derived from an EMBL/GenBank/DDBJ whole genome shotgun (WGS) entry which is preliminary data.</text>
</comment>
<protein>
    <submittedName>
        <fullName evidence="1">Uncharacterized protein</fullName>
    </submittedName>
</protein>
<dbReference type="Proteomes" id="UP000256877">
    <property type="component" value="Unassembled WGS sequence"/>
</dbReference>
<dbReference type="EMBL" id="NMUF01000023">
    <property type="protein sequence ID" value="RFA97643.1"/>
    <property type="molecule type" value="Genomic_DNA"/>
</dbReference>
<name>A0A371QY26_9CREN</name>
<dbReference type="Proteomes" id="UP000257123">
    <property type="component" value="Unassembled WGS sequence"/>
</dbReference>
<sequence length="62" mass="6804">MATVEKIKRLERMAKYAPAAATLALIGISQFANAMSISPNEICFDGWCIRICGRIGPFKICL</sequence>
<dbReference type="AlphaFoldDB" id="A0A371QY26"/>
<gene>
    <name evidence="1" type="ORF">CGL51_07540</name>
    <name evidence="2" type="ORF">CGL52_08550</name>
</gene>
<evidence type="ECO:0000313" key="2">
    <source>
        <dbReference type="EMBL" id="RFA97643.1"/>
    </source>
</evidence>
<organism evidence="1 4">
    <name type="scientific">Pyrobaculum aerophilum</name>
    <dbReference type="NCBI Taxonomy" id="13773"/>
    <lineage>
        <taxon>Archaea</taxon>
        <taxon>Thermoproteota</taxon>
        <taxon>Thermoprotei</taxon>
        <taxon>Thermoproteales</taxon>
        <taxon>Thermoproteaceae</taxon>
        <taxon>Pyrobaculum</taxon>
    </lineage>
</organism>
<evidence type="ECO:0000313" key="4">
    <source>
        <dbReference type="Proteomes" id="UP000257123"/>
    </source>
</evidence>